<sequence>MEQTGFLIKTFTMVADLNEDRIRLDVIDDGGALLSIHLTRRLTDRLVPDLSKRAEANVRSGLPKDLTLSFEQEALRIAREANPLPPVQIPKDAKPSLCQTIKIAGGKEAAALTLIDGSGFEAKMNLDRKLILAFLDVALVTYRSLEWSEESFPQWIRERGNRERRGALLLN</sequence>
<gene>
    <name evidence="1" type="ORF">WG900_09465</name>
</gene>
<dbReference type="EMBL" id="JBBHJY010000004">
    <property type="protein sequence ID" value="MEJ6010146.1"/>
    <property type="molecule type" value="Genomic_DNA"/>
</dbReference>
<keyword evidence="2" id="KW-1185">Reference proteome</keyword>
<comment type="caution">
    <text evidence="1">The sequence shown here is derived from an EMBL/GenBank/DDBJ whole genome shotgun (WGS) entry which is preliminary data.</text>
</comment>
<organism evidence="1 2">
    <name type="scientific">Novosphingobium aquae</name>
    <dbReference type="NCBI Taxonomy" id="3133435"/>
    <lineage>
        <taxon>Bacteria</taxon>
        <taxon>Pseudomonadati</taxon>
        <taxon>Pseudomonadota</taxon>
        <taxon>Alphaproteobacteria</taxon>
        <taxon>Sphingomonadales</taxon>
        <taxon>Sphingomonadaceae</taxon>
        <taxon>Novosphingobium</taxon>
    </lineage>
</organism>
<evidence type="ECO:0000313" key="2">
    <source>
        <dbReference type="Proteomes" id="UP001379235"/>
    </source>
</evidence>
<dbReference type="RefSeq" id="WP_339966629.1">
    <property type="nucleotide sequence ID" value="NZ_JBBHJY010000004.1"/>
</dbReference>
<accession>A0ABU8S9A0</accession>
<evidence type="ECO:0000313" key="1">
    <source>
        <dbReference type="EMBL" id="MEJ6010146.1"/>
    </source>
</evidence>
<name>A0ABU8S9A0_9SPHN</name>
<dbReference type="Proteomes" id="UP001379235">
    <property type="component" value="Unassembled WGS sequence"/>
</dbReference>
<reference evidence="1 2" key="1">
    <citation type="submission" date="2024-03" db="EMBL/GenBank/DDBJ databases">
        <authorList>
            <person name="Jo J.-H."/>
        </authorList>
    </citation>
    <scope>NUCLEOTIDE SEQUENCE [LARGE SCALE GENOMIC DNA]</scope>
    <source>
        <strain evidence="1 2">AS3R-12</strain>
    </source>
</reference>
<protein>
    <submittedName>
        <fullName evidence="1">Uncharacterized protein</fullName>
    </submittedName>
</protein>
<proteinExistence type="predicted"/>